<dbReference type="InterPro" id="IPR005064">
    <property type="entry name" value="BUG"/>
</dbReference>
<dbReference type="AlphaFoldDB" id="A0A109XV82"/>
<dbReference type="PROSITE" id="PS51318">
    <property type="entry name" value="TAT"/>
    <property type="match status" value="1"/>
</dbReference>
<dbReference type="Gene3D" id="3.40.190.150">
    <property type="entry name" value="Bordetella uptake gene, domain 1"/>
    <property type="match status" value="1"/>
</dbReference>
<proteinExistence type="inferred from homology"/>
<sequence>MGSRRRSVLKAALGLAAGVVVGAGLLGNLTGAAPAPSQDVDRYPSRPVKLVVPIAAGGSADKLARTVAQKLSEKWGQSVVVENQPGASSAIGNAAVAHARGDGYTLLLGGDALSLNALQPGKQHYDPLRDLQGVTKAVVNPQLLVVRPGLGVRTFEEFVALVRSRPGEISLALPGGNGSLQHLAVELLNERIGARTNQIPYPGGGPATLDVLGGHVDAMLITLAAATENVRSGKLVALAVTTPYRSKALPEVPTMQEAGLADYAVESWQGFVVPASTPRPLVERIHRDVVAVLREPETAALLEGLGFAIAASSPEAVDQTVRDDIATYKRVIATADVKLD</sequence>
<evidence type="ECO:0000313" key="2">
    <source>
        <dbReference type="EMBL" id="AMG35092.1"/>
    </source>
</evidence>
<evidence type="ECO:0000313" key="3">
    <source>
        <dbReference type="Proteomes" id="UP000060602"/>
    </source>
</evidence>
<organism evidence="2 3">
    <name type="scientific">Alcaligenes xylosoxydans xylosoxydans</name>
    <name type="common">Achromobacter xylosoxidans</name>
    <dbReference type="NCBI Taxonomy" id="85698"/>
    <lineage>
        <taxon>Bacteria</taxon>
        <taxon>Pseudomonadati</taxon>
        <taxon>Pseudomonadota</taxon>
        <taxon>Betaproteobacteria</taxon>
        <taxon>Burkholderiales</taxon>
        <taxon>Alcaligenaceae</taxon>
        <taxon>Achromobacter</taxon>
    </lineage>
</organism>
<dbReference type="Proteomes" id="UP000060602">
    <property type="component" value="Chromosome"/>
</dbReference>
<dbReference type="InterPro" id="IPR042100">
    <property type="entry name" value="Bug_dom1"/>
</dbReference>
<comment type="similarity">
    <text evidence="1">Belongs to the UPF0065 (bug) family.</text>
</comment>
<accession>A0A109XV82</accession>
<dbReference type="Gene3D" id="3.40.190.10">
    <property type="entry name" value="Periplasmic binding protein-like II"/>
    <property type="match status" value="1"/>
</dbReference>
<dbReference type="PANTHER" id="PTHR42928:SF5">
    <property type="entry name" value="BLR1237 PROTEIN"/>
    <property type="match status" value="1"/>
</dbReference>
<reference evidence="3" key="1">
    <citation type="submission" date="2015-12" db="EMBL/GenBank/DDBJ databases">
        <title>FDA dAtabase for Regulatory Grade micrObial Sequences (FDA-ARGOS): Supporting development and validation of Infectious Disease Dx tests.</title>
        <authorList>
            <person name="Case J."/>
            <person name="Tallon L."/>
            <person name="Sadzewicz L."/>
            <person name="Sengamalay N."/>
            <person name="Ott S."/>
            <person name="Godinez A."/>
            <person name="Nagaraj S."/>
            <person name="Nadendla S."/>
            <person name="Sichtig H."/>
        </authorList>
    </citation>
    <scope>NUCLEOTIDE SEQUENCE [LARGE SCALE GENOMIC DNA]</scope>
    <source>
        <strain evidence="3">FDAARGOS_147</strain>
    </source>
</reference>
<dbReference type="PIRSF" id="PIRSF017082">
    <property type="entry name" value="YflP"/>
    <property type="match status" value="1"/>
</dbReference>
<dbReference type="EMBL" id="CP014060">
    <property type="protein sequence ID" value="AMG35092.1"/>
    <property type="molecule type" value="Genomic_DNA"/>
</dbReference>
<name>A0A109XV82_ALCXX</name>
<dbReference type="PANTHER" id="PTHR42928">
    <property type="entry name" value="TRICARBOXYLATE-BINDING PROTEIN"/>
    <property type="match status" value="1"/>
</dbReference>
<dbReference type="SUPFAM" id="SSF53850">
    <property type="entry name" value="Periplasmic binding protein-like II"/>
    <property type="match status" value="1"/>
</dbReference>
<evidence type="ECO:0000256" key="1">
    <source>
        <dbReference type="ARBA" id="ARBA00006987"/>
    </source>
</evidence>
<dbReference type="Pfam" id="PF03401">
    <property type="entry name" value="TctC"/>
    <property type="match status" value="1"/>
</dbReference>
<protein>
    <submittedName>
        <fullName evidence="2">Tripartite tricarboxylate transporter substrate binding protein</fullName>
    </submittedName>
</protein>
<dbReference type="InterPro" id="IPR006311">
    <property type="entry name" value="TAT_signal"/>
</dbReference>
<dbReference type="RefSeq" id="WP_061071123.1">
    <property type="nucleotide sequence ID" value="NZ_CP014060.2"/>
</dbReference>
<gene>
    <name evidence="2" type="ORF">AL504_02935</name>
</gene>
<dbReference type="CDD" id="cd13578">
    <property type="entry name" value="PBP2_Bug27"/>
    <property type="match status" value="1"/>
</dbReference>